<dbReference type="Proteomes" id="UP000586093">
    <property type="component" value="Unassembled WGS sequence"/>
</dbReference>
<reference evidence="2 3" key="1">
    <citation type="submission" date="2020-08" db="EMBL/GenBank/DDBJ databases">
        <title>Aquariorum lacteus gen. nov., sp. nov., a new member of the family Comamonadaceae, isolated from freshwater aquarium.</title>
        <authorList>
            <person name="Chun S.-J."/>
        </authorList>
    </citation>
    <scope>NUCLEOTIDE SEQUENCE [LARGE SCALE GENOMIC DNA]</scope>
    <source>
        <strain evidence="2 3">SJAQ100</strain>
    </source>
</reference>
<dbReference type="Pfam" id="PF03473">
    <property type="entry name" value="MOSC"/>
    <property type="match status" value="1"/>
</dbReference>
<dbReference type="GO" id="GO:0030151">
    <property type="term" value="F:molybdenum ion binding"/>
    <property type="evidence" value="ECO:0007669"/>
    <property type="project" value="InterPro"/>
</dbReference>
<dbReference type="InterPro" id="IPR005302">
    <property type="entry name" value="MoCF_Sase_C"/>
</dbReference>
<dbReference type="InterPro" id="IPR052716">
    <property type="entry name" value="MOSC_domain"/>
</dbReference>
<protein>
    <submittedName>
        <fullName evidence="2">MOSC domain-containing protein</fullName>
    </submittedName>
</protein>
<comment type="caution">
    <text evidence="2">The sequence shown here is derived from an EMBL/GenBank/DDBJ whole genome shotgun (WGS) entry which is preliminary data.</text>
</comment>
<organism evidence="2 3">
    <name type="scientific">Aquariibacter albus</name>
    <dbReference type="NCBI Taxonomy" id="2759899"/>
    <lineage>
        <taxon>Bacteria</taxon>
        <taxon>Pseudomonadati</taxon>
        <taxon>Pseudomonadota</taxon>
        <taxon>Betaproteobacteria</taxon>
        <taxon>Burkholderiales</taxon>
        <taxon>Sphaerotilaceae</taxon>
        <taxon>Aquariibacter</taxon>
    </lineage>
</organism>
<dbReference type="Gene3D" id="2.40.33.20">
    <property type="entry name" value="PK beta-barrel domain-like"/>
    <property type="match status" value="1"/>
</dbReference>
<dbReference type="GO" id="GO:0003824">
    <property type="term" value="F:catalytic activity"/>
    <property type="evidence" value="ECO:0007669"/>
    <property type="project" value="InterPro"/>
</dbReference>
<dbReference type="PANTHER" id="PTHR36930">
    <property type="entry name" value="METAL-SULFUR CLUSTER BIOSYNTHESIS PROTEINS YUAD-RELATED"/>
    <property type="match status" value="1"/>
</dbReference>
<dbReference type="InterPro" id="IPR011037">
    <property type="entry name" value="Pyrv_Knase-like_insert_dom_sf"/>
</dbReference>
<name>A0A839HUA1_9BURK</name>
<dbReference type="PANTHER" id="PTHR36930:SF1">
    <property type="entry name" value="MOSC DOMAIN-CONTAINING PROTEIN"/>
    <property type="match status" value="1"/>
</dbReference>
<dbReference type="AlphaFoldDB" id="A0A839HUA1"/>
<dbReference type="RefSeq" id="WP_182665743.1">
    <property type="nucleotide sequence ID" value="NZ_JACIVI010000006.1"/>
</dbReference>
<evidence type="ECO:0000313" key="3">
    <source>
        <dbReference type="Proteomes" id="UP000586093"/>
    </source>
</evidence>
<dbReference type="GO" id="GO:0030170">
    <property type="term" value="F:pyridoxal phosphate binding"/>
    <property type="evidence" value="ECO:0007669"/>
    <property type="project" value="InterPro"/>
</dbReference>
<evidence type="ECO:0000313" key="2">
    <source>
        <dbReference type="EMBL" id="MBB1163129.1"/>
    </source>
</evidence>
<sequence>MDDLRTLISRHPTPGRLEQLLLRPARGQPGLAVEAAEALAGRGLRGDRSAARAPSRPEGGKRQVTLIQAEHLALIAGWTGRPLAELGSLRRNLVVSGLNLLAARSPFADRPLRLRIGAEVLLEITGPCDPCSKMEALLGPGGYNAVRGHGGVCARVLQGGWLRAGDALRVEAG</sequence>
<proteinExistence type="predicted"/>
<dbReference type="PROSITE" id="PS51340">
    <property type="entry name" value="MOSC"/>
    <property type="match status" value="1"/>
</dbReference>
<keyword evidence="3" id="KW-1185">Reference proteome</keyword>
<dbReference type="EMBL" id="JACIVI010000006">
    <property type="protein sequence ID" value="MBB1163129.1"/>
    <property type="molecule type" value="Genomic_DNA"/>
</dbReference>
<gene>
    <name evidence="2" type="ORF">H4F90_14240</name>
</gene>
<dbReference type="SUPFAM" id="SSF50800">
    <property type="entry name" value="PK beta-barrel domain-like"/>
    <property type="match status" value="1"/>
</dbReference>
<evidence type="ECO:0000259" key="1">
    <source>
        <dbReference type="PROSITE" id="PS51340"/>
    </source>
</evidence>
<accession>A0A839HUA1</accession>
<feature type="domain" description="MOSC" evidence="1">
    <location>
        <begin position="31"/>
        <end position="171"/>
    </location>
</feature>